<evidence type="ECO:0000256" key="3">
    <source>
        <dbReference type="ARBA" id="ARBA00022833"/>
    </source>
</evidence>
<dbReference type="InterPro" id="IPR002694">
    <property type="entry name" value="Znf_CHC2"/>
</dbReference>
<dbReference type="InterPro" id="IPR009270">
    <property type="entry name" value="DUF927"/>
</dbReference>
<dbReference type="EMBL" id="JAUOZS010000001">
    <property type="protein sequence ID" value="MDT8900378.1"/>
    <property type="molecule type" value="Genomic_DNA"/>
</dbReference>
<name>A0ABU3NVW0_9FIRM</name>
<evidence type="ECO:0000256" key="1">
    <source>
        <dbReference type="ARBA" id="ARBA00022723"/>
    </source>
</evidence>
<dbReference type="Pfam" id="PF01807">
    <property type="entry name" value="Zn_ribbon_DnaG"/>
    <property type="match status" value="1"/>
</dbReference>
<dbReference type="SMART" id="SM00400">
    <property type="entry name" value="ZnF_CHCC"/>
    <property type="match status" value="1"/>
</dbReference>
<evidence type="ECO:0000259" key="4">
    <source>
        <dbReference type="SMART" id="SM00400"/>
    </source>
</evidence>
<protein>
    <submittedName>
        <fullName evidence="5">DUF927 domain-containing protein</fullName>
    </submittedName>
</protein>
<dbReference type="InterPro" id="IPR036977">
    <property type="entry name" value="DNA_primase_Znf_CHC2"/>
</dbReference>
<dbReference type="Pfam" id="PF18662">
    <property type="entry name" value="HTH_56"/>
    <property type="match status" value="1"/>
</dbReference>
<dbReference type="Gene3D" id="3.90.580.10">
    <property type="entry name" value="Zinc finger, CHC2-type domain"/>
    <property type="match status" value="1"/>
</dbReference>
<dbReference type="InterPro" id="IPR040538">
    <property type="entry name" value="Cch_HTH"/>
</dbReference>
<dbReference type="SUPFAM" id="SSF56731">
    <property type="entry name" value="DNA primase core"/>
    <property type="match status" value="1"/>
</dbReference>
<keyword evidence="2" id="KW-0863">Zinc-finger</keyword>
<reference evidence="5 6" key="1">
    <citation type="submission" date="2023-07" db="EMBL/GenBank/DDBJ databases">
        <title>The novel representative of Negativicutes class, Anaeroselena agilis gen. nov. sp. nov.</title>
        <authorList>
            <person name="Prokofeva M.I."/>
            <person name="Elcheninov A.G."/>
            <person name="Klyukina A."/>
            <person name="Kublanov I.V."/>
            <person name="Frolov E.N."/>
            <person name="Podosokorskaya O.A."/>
        </authorList>
    </citation>
    <scope>NUCLEOTIDE SEQUENCE [LARGE SCALE GENOMIC DNA]</scope>
    <source>
        <strain evidence="5 6">4137-cl</strain>
    </source>
</reference>
<keyword evidence="1" id="KW-0479">Metal-binding</keyword>
<sequence length="842" mass="93268">MRPDIDRLIDWESFYQKFIPSLKTKGQELIGLCPFHNDRSPSLYINRKTGQYDCKACSATGNAWTFLEEHAGLSKDEAKAYLLNAAGASAGKKRKITQLTLEEYAAAKKLPMEELKKHGLVNEKNKLVIPYKDETGLEVAKRFRHSMRGSVKFSWVKGASVLPYGLWRLSVAREKGYIVLVEGESDCHTLWHYDIPALGAPGADTFAAKHAALLGGLTVYVFKEPDAGGETFVKKVCSSLLAVAFSGKAYCMQLPGVKDPSELHIRDESGFLDKWNTALKMATLLDLEALGAVAGEVIPGQPFIPRKPDNWYYSADGVFGYDSEGSEKKICPVPVILTKLLLDVDNETEKVELAFRRSGGWRKVITERSTLFQRTKITGLADTGLPVSSENAKDLVRYLFDMEAANMGFLPMAQSVSRLGWIGKDKFLPGVGEGIVLDIDSKRSMAKLANGFSENGNFEDWKTAIARHIRRNPIARLMLAGSFASPLLSLIGHRNFILHVWGASRGGKTAALKAALSAWGHPDSIMVSFNTTMVGLERTCEFMSALPVGVDERQLAGDRQEYLDKLTYAVACGQGKVRGAKSGGIQNRGNWNLIVLTTGEESLSGDTSHAGVKTRALELYGVPIPDERCAREVHTLVSEHYGFAGPEFIRRFIALLKIKPQVLEQDFKHVLGVLEKSYPQIIHSHLSYFAVCAVADFYASQWLWGCSEEQAKLEMTEMIMAGIKSASTSQEEADYAQKALDFTLGWIASNSEYFKDNGSTTQQYGFFKPSGECCIVPEVFKDALRKAGLSVSLVLKEFAERGWIETETAGSGKATYSVRCYWKNSRVRMIVFTNCREFEDAF</sequence>
<proteinExistence type="predicted"/>
<dbReference type="PANTHER" id="PTHR30313:SF2">
    <property type="entry name" value="DNA PRIMASE"/>
    <property type="match status" value="1"/>
</dbReference>
<evidence type="ECO:0000313" key="6">
    <source>
        <dbReference type="Proteomes" id="UP001254848"/>
    </source>
</evidence>
<dbReference type="Proteomes" id="UP001254848">
    <property type="component" value="Unassembled WGS sequence"/>
</dbReference>
<dbReference type="InterPro" id="IPR050219">
    <property type="entry name" value="DnaG_primase"/>
</dbReference>
<dbReference type="PANTHER" id="PTHR30313">
    <property type="entry name" value="DNA PRIMASE"/>
    <property type="match status" value="1"/>
</dbReference>
<dbReference type="Gene3D" id="3.40.1360.10">
    <property type="match status" value="1"/>
</dbReference>
<keyword evidence="3" id="KW-0862">Zinc</keyword>
<accession>A0ABU3NVW0</accession>
<organism evidence="5 6">
    <name type="scientific">Anaeroselena agilis</name>
    <dbReference type="NCBI Taxonomy" id="3063788"/>
    <lineage>
        <taxon>Bacteria</taxon>
        <taxon>Bacillati</taxon>
        <taxon>Bacillota</taxon>
        <taxon>Negativicutes</taxon>
        <taxon>Acetonemataceae</taxon>
        <taxon>Anaeroselena</taxon>
    </lineage>
</organism>
<comment type="caution">
    <text evidence="5">The sequence shown here is derived from an EMBL/GenBank/DDBJ whole genome shotgun (WGS) entry which is preliminary data.</text>
</comment>
<gene>
    <name evidence="5" type="ORF">Q4T40_03870</name>
</gene>
<evidence type="ECO:0000313" key="5">
    <source>
        <dbReference type="EMBL" id="MDT8900378.1"/>
    </source>
</evidence>
<dbReference type="RefSeq" id="WP_413778926.1">
    <property type="nucleotide sequence ID" value="NZ_JAUOZS010000001.1"/>
</dbReference>
<feature type="domain" description="Zinc finger CHC2-type" evidence="4">
    <location>
        <begin position="29"/>
        <end position="83"/>
    </location>
</feature>
<keyword evidence="6" id="KW-1185">Reference proteome</keyword>
<evidence type="ECO:0000256" key="2">
    <source>
        <dbReference type="ARBA" id="ARBA00022771"/>
    </source>
</evidence>
<dbReference type="Pfam" id="PF06048">
    <property type="entry name" value="DUF927"/>
    <property type="match status" value="1"/>
</dbReference>
<dbReference type="SUPFAM" id="SSF57783">
    <property type="entry name" value="Zinc beta-ribbon"/>
    <property type="match status" value="1"/>
</dbReference>